<evidence type="ECO:0000256" key="2">
    <source>
        <dbReference type="ARBA" id="ARBA00023002"/>
    </source>
</evidence>
<accession>A0ABU8MX42</accession>
<dbReference type="SUPFAM" id="SSF51735">
    <property type="entry name" value="NAD(P)-binding Rossmann-fold domains"/>
    <property type="match status" value="1"/>
</dbReference>
<dbReference type="InterPro" id="IPR036291">
    <property type="entry name" value="NAD(P)-bd_dom_sf"/>
</dbReference>
<evidence type="ECO:0000313" key="3">
    <source>
        <dbReference type="EMBL" id="MEJ2871899.1"/>
    </source>
</evidence>
<dbReference type="EMBL" id="JBBEGN010000030">
    <property type="protein sequence ID" value="MEJ2871899.1"/>
    <property type="molecule type" value="Genomic_DNA"/>
</dbReference>
<dbReference type="Gene3D" id="3.40.50.720">
    <property type="entry name" value="NAD(P)-binding Rossmann-like Domain"/>
    <property type="match status" value="1"/>
</dbReference>
<evidence type="ECO:0000313" key="4">
    <source>
        <dbReference type="Proteomes" id="UP001385809"/>
    </source>
</evidence>
<evidence type="ECO:0000256" key="1">
    <source>
        <dbReference type="ARBA" id="ARBA00006484"/>
    </source>
</evidence>
<reference evidence="3 4" key="1">
    <citation type="submission" date="2024-03" db="EMBL/GenBank/DDBJ databases">
        <title>Actinomycetospora sp. OC33-EN08, a novel actinomycete isolated from wild orchid (Aerides multiflora).</title>
        <authorList>
            <person name="Suriyachadkun C."/>
        </authorList>
    </citation>
    <scope>NUCLEOTIDE SEQUENCE [LARGE SCALE GENOMIC DNA]</scope>
    <source>
        <strain evidence="3 4">OC33-EN08</strain>
    </source>
</reference>
<proteinExistence type="inferred from homology"/>
<dbReference type="InterPro" id="IPR002347">
    <property type="entry name" value="SDR_fam"/>
</dbReference>
<dbReference type="RefSeq" id="WP_337698478.1">
    <property type="nucleotide sequence ID" value="NZ_JBBEGN010000030.1"/>
</dbReference>
<sequence length="250" mass="26710">MQVDERVCLITGASRGIGAATARELAARGHAVVVNHRDSATAAEAVAHDVRAAGGDALVVQGDVTDPADMTRLVDTVVERWGRLDVLVHNAMTPFPVTSFADLDWEQLSAKLDQEMHAAHLLTKAVLPGMIDRRRGRLIYLSTGLSRRPRDGMIALGVAKAALDSFVRYVAAEVAPHDITANVVAPSTVEDTAVSDRLPEELRSQLADATPMRRLARPDDVARTVAYFAGDDAAFTTGSWAPVNGGLIMP</sequence>
<comment type="similarity">
    <text evidence="1">Belongs to the short-chain dehydrogenases/reductases (SDR) family.</text>
</comment>
<gene>
    <name evidence="3" type="ORF">WCD74_29355</name>
</gene>
<organism evidence="3 4">
    <name type="scientific">Actinomycetospora aurantiaca</name>
    <dbReference type="NCBI Taxonomy" id="3129233"/>
    <lineage>
        <taxon>Bacteria</taxon>
        <taxon>Bacillati</taxon>
        <taxon>Actinomycetota</taxon>
        <taxon>Actinomycetes</taxon>
        <taxon>Pseudonocardiales</taxon>
        <taxon>Pseudonocardiaceae</taxon>
        <taxon>Actinomycetospora</taxon>
    </lineage>
</organism>
<protein>
    <submittedName>
        <fullName evidence="3">SDR family oxidoreductase</fullName>
    </submittedName>
</protein>
<name>A0ABU8MX42_9PSEU</name>
<dbReference type="Proteomes" id="UP001385809">
    <property type="component" value="Unassembled WGS sequence"/>
</dbReference>
<dbReference type="PANTHER" id="PTHR43639:SF1">
    <property type="entry name" value="SHORT-CHAIN DEHYDROGENASE_REDUCTASE FAMILY PROTEIN"/>
    <property type="match status" value="1"/>
</dbReference>
<dbReference type="Pfam" id="PF13561">
    <property type="entry name" value="adh_short_C2"/>
    <property type="match status" value="1"/>
</dbReference>
<keyword evidence="2" id="KW-0560">Oxidoreductase</keyword>
<dbReference type="PANTHER" id="PTHR43639">
    <property type="entry name" value="OXIDOREDUCTASE, SHORT-CHAIN DEHYDROGENASE/REDUCTASE FAMILY (AFU_ORTHOLOGUE AFUA_5G02870)"/>
    <property type="match status" value="1"/>
</dbReference>
<keyword evidence="4" id="KW-1185">Reference proteome</keyword>
<dbReference type="PRINTS" id="PR00081">
    <property type="entry name" value="GDHRDH"/>
</dbReference>
<comment type="caution">
    <text evidence="3">The sequence shown here is derived from an EMBL/GenBank/DDBJ whole genome shotgun (WGS) entry which is preliminary data.</text>
</comment>